<dbReference type="STRING" id="888743.HMPREF9141_2819"/>
<evidence type="ECO:0000313" key="1">
    <source>
        <dbReference type="EMBL" id="EGC18620.1"/>
    </source>
</evidence>
<keyword evidence="2" id="KW-1185">Reference proteome</keyword>
<protein>
    <submittedName>
        <fullName evidence="1">Uncharacterized protein</fullName>
    </submittedName>
</protein>
<dbReference type="AlphaFoldDB" id="F0FB52"/>
<dbReference type="RefSeq" id="WP_007369057.1">
    <property type="nucleotide sequence ID" value="NZ_GL872284.1"/>
</dbReference>
<proteinExistence type="predicted"/>
<organism evidence="1 2">
    <name type="scientific">Prevotella multiformis DSM 16608</name>
    <dbReference type="NCBI Taxonomy" id="888743"/>
    <lineage>
        <taxon>Bacteria</taxon>
        <taxon>Pseudomonadati</taxon>
        <taxon>Bacteroidota</taxon>
        <taxon>Bacteroidia</taxon>
        <taxon>Bacteroidales</taxon>
        <taxon>Prevotellaceae</taxon>
        <taxon>Prevotella</taxon>
    </lineage>
</organism>
<dbReference type="Proteomes" id="UP000005697">
    <property type="component" value="Unassembled WGS sequence"/>
</dbReference>
<accession>F0FB52</accession>
<gene>
    <name evidence="1" type="ORF">HMPREF9141_2819</name>
</gene>
<dbReference type="eggNOG" id="ENOG50344QJ">
    <property type="taxonomic scope" value="Bacteria"/>
</dbReference>
<reference evidence="1 2" key="1">
    <citation type="submission" date="2011-01" db="EMBL/GenBank/DDBJ databases">
        <authorList>
            <person name="Muzny D."/>
            <person name="Qin X."/>
            <person name="Deng J."/>
            <person name="Jiang H."/>
            <person name="Liu Y."/>
            <person name="Qu J."/>
            <person name="Song X.-Z."/>
            <person name="Zhang L."/>
            <person name="Thornton R."/>
            <person name="Coyle M."/>
            <person name="Francisco L."/>
            <person name="Jackson L."/>
            <person name="Javaid M."/>
            <person name="Korchina V."/>
            <person name="Kovar C."/>
            <person name="Mata R."/>
            <person name="Mathew T."/>
            <person name="Ngo R."/>
            <person name="Nguyen L."/>
            <person name="Nguyen N."/>
            <person name="Okwuonu G."/>
            <person name="Ongeri F."/>
            <person name="Pham C."/>
            <person name="Simmons D."/>
            <person name="Wilczek-Boney K."/>
            <person name="Hale W."/>
            <person name="Jakkamsetti A."/>
            <person name="Pham P."/>
            <person name="Ruth R."/>
            <person name="San Lucas F."/>
            <person name="Warren J."/>
            <person name="Zhang J."/>
            <person name="Zhao Z."/>
            <person name="Zhou C."/>
            <person name="Zhu D."/>
            <person name="Lee S."/>
            <person name="Bess C."/>
            <person name="Blankenburg K."/>
            <person name="Forbes L."/>
            <person name="Fu Q."/>
            <person name="Gubbala S."/>
            <person name="Hirani K."/>
            <person name="Jayaseelan J.C."/>
            <person name="Lara F."/>
            <person name="Munidasa M."/>
            <person name="Palculict T."/>
            <person name="Patil S."/>
            <person name="Pu L.-L."/>
            <person name="Saada N."/>
            <person name="Tang L."/>
            <person name="Weissenberger G."/>
            <person name="Zhu Y."/>
            <person name="Hemphill L."/>
            <person name="Shang Y."/>
            <person name="Youmans B."/>
            <person name="Ayvaz T."/>
            <person name="Ross M."/>
            <person name="Santibanez J."/>
            <person name="Aqrawi P."/>
            <person name="Gross S."/>
            <person name="Joshi V."/>
            <person name="Fowler G."/>
            <person name="Nazareth L."/>
            <person name="Reid J."/>
            <person name="Worley K."/>
            <person name="Petrosino J."/>
            <person name="Highlander S."/>
            <person name="Gibbs R."/>
        </authorList>
    </citation>
    <scope>NUCLEOTIDE SEQUENCE [LARGE SCALE GENOMIC DNA]</scope>
    <source>
        <strain evidence="1 2">DSM 16608</strain>
    </source>
</reference>
<evidence type="ECO:0000313" key="2">
    <source>
        <dbReference type="Proteomes" id="UP000005697"/>
    </source>
</evidence>
<sequence length="157" mass="16882">MVNKDFMYGLSKMTFMSKTVGYIEKDSFEWGGSAPESVDVDAEQVPDAPVLTLVQKNGTIAPKFNMIQLNYENLAAMLGGTATATGWKAPTTLLQLRGECVIDTPSGKRIKIPNAVLLSHLDGKLTLTEVSKIACELKVLKPADGSAPYEICDIDAG</sequence>
<dbReference type="EMBL" id="AEWX01000049">
    <property type="protein sequence ID" value="EGC18620.1"/>
    <property type="molecule type" value="Genomic_DNA"/>
</dbReference>
<name>F0FB52_9BACT</name>
<dbReference type="HOGENOM" id="CLU_134243_0_0_10"/>
<comment type="caution">
    <text evidence="1">The sequence shown here is derived from an EMBL/GenBank/DDBJ whole genome shotgun (WGS) entry which is preliminary data.</text>
</comment>
<dbReference type="OrthoDB" id="1067916at2"/>